<organism evidence="1 2">
    <name type="scientific">Bacillus mesophilus</name>
    <dbReference type="NCBI Taxonomy" id="1808955"/>
    <lineage>
        <taxon>Bacteria</taxon>
        <taxon>Bacillati</taxon>
        <taxon>Bacillota</taxon>
        <taxon>Bacilli</taxon>
        <taxon>Bacillales</taxon>
        <taxon>Bacillaceae</taxon>
        <taxon>Bacillus</taxon>
    </lineage>
</organism>
<keyword evidence="2" id="KW-1185">Reference proteome</keyword>
<dbReference type="RefSeq" id="WP_163179378.1">
    <property type="nucleotide sequence ID" value="NZ_JAAIWM010000002.1"/>
</dbReference>
<proteinExistence type="predicted"/>
<protein>
    <recommendedName>
        <fullName evidence="3">YtzH-like family protein</fullName>
    </recommendedName>
</protein>
<evidence type="ECO:0000313" key="2">
    <source>
        <dbReference type="Proteomes" id="UP000481043"/>
    </source>
</evidence>
<dbReference type="InterPro" id="IPR025547">
    <property type="entry name" value="YtzH"/>
</dbReference>
<dbReference type="Pfam" id="PF14165">
    <property type="entry name" value="YtzH"/>
    <property type="match status" value="1"/>
</dbReference>
<gene>
    <name evidence="1" type="ORF">G4D63_09415</name>
</gene>
<reference evidence="1 2" key="1">
    <citation type="submission" date="2020-02" db="EMBL/GenBank/DDBJ databases">
        <title>Bacillus aquiflavi sp. nov., isolated from yellow water of strong flavor Chinese baijiu in Yibin region of China.</title>
        <authorList>
            <person name="Xie J."/>
        </authorList>
    </citation>
    <scope>NUCLEOTIDE SEQUENCE [LARGE SCALE GENOMIC DNA]</scope>
    <source>
        <strain evidence="1 2">SA4</strain>
    </source>
</reference>
<evidence type="ECO:0008006" key="3">
    <source>
        <dbReference type="Google" id="ProtNLM"/>
    </source>
</evidence>
<accession>A0A6M0Q6J9</accession>
<name>A0A6M0Q6J9_9BACI</name>
<dbReference type="AlphaFoldDB" id="A0A6M0Q6J9"/>
<dbReference type="Proteomes" id="UP000481043">
    <property type="component" value="Unassembled WGS sequence"/>
</dbReference>
<evidence type="ECO:0000313" key="1">
    <source>
        <dbReference type="EMBL" id="NEY71966.1"/>
    </source>
</evidence>
<sequence>MSLDFHHQMSVVMDILTNQQLDCCGTVAECEQLERLVKSLLTNDQITTEAKNVLVDVYEYSQHGKYHQNLDEHINQHQHDLSQWIEDIHQLS</sequence>
<dbReference type="EMBL" id="JAAIWM010000002">
    <property type="protein sequence ID" value="NEY71966.1"/>
    <property type="molecule type" value="Genomic_DNA"/>
</dbReference>
<comment type="caution">
    <text evidence="1">The sequence shown here is derived from an EMBL/GenBank/DDBJ whole genome shotgun (WGS) entry which is preliminary data.</text>
</comment>